<evidence type="ECO:0000313" key="6">
    <source>
        <dbReference type="Proteomes" id="UP000026962"/>
    </source>
</evidence>
<dbReference type="PROSITE" id="PS00745">
    <property type="entry name" value="RF_PROK_I"/>
    <property type="match status" value="1"/>
</dbReference>
<keyword evidence="3" id="KW-0175">Coiled coil</keyword>
<dbReference type="GO" id="GO:0032544">
    <property type="term" value="P:plastid translation"/>
    <property type="evidence" value="ECO:0007669"/>
    <property type="project" value="EnsemblPlants"/>
</dbReference>
<dbReference type="STRING" id="4537.A0A0E0MHT9"/>
<dbReference type="InterPro" id="IPR050057">
    <property type="entry name" value="Prokaryotic/Mito_RF"/>
</dbReference>
<dbReference type="AlphaFoldDB" id="A0A0E0MHT9"/>
<evidence type="ECO:0000256" key="2">
    <source>
        <dbReference type="ARBA" id="ARBA00022917"/>
    </source>
</evidence>
<proteinExistence type="inferred from homology"/>
<name>A0A0E0MHT9_ORYPU</name>
<dbReference type="InterPro" id="IPR000352">
    <property type="entry name" value="Pep_chain_release_fac_I"/>
</dbReference>
<dbReference type="OMA" id="DHRVGFK"/>
<reference evidence="5" key="2">
    <citation type="submission" date="2018-05" db="EMBL/GenBank/DDBJ databases">
        <title>OpunRS2 (Oryza punctata Reference Sequence Version 2).</title>
        <authorList>
            <person name="Zhang J."/>
            <person name="Kudrna D."/>
            <person name="Lee S."/>
            <person name="Talag J."/>
            <person name="Welchert J."/>
            <person name="Wing R.A."/>
        </authorList>
    </citation>
    <scope>NUCLEOTIDE SEQUENCE [LARGE SCALE GENOMIC DNA]</scope>
</reference>
<dbReference type="PANTHER" id="PTHR43804">
    <property type="entry name" value="LD18447P"/>
    <property type="match status" value="1"/>
</dbReference>
<sequence length="425" mass="47814">MEAFLAGFRAPRPRVSAAARSLPPNPSFFSGGRRRRRLSSSVVCMAEPYLIAKLDSAEKAWKEMSVRLADPDIVSDPSEYQKLAQSVAELDQVVTTYRQFKDCEKQLEETKVLQKENEDDPDMAEMIDSELESLSNQLEELEEKLKLLLLPSDPLDARNILLEVRAGAGGDEAGIWAGDLAEKGGFKTYVMEVKGKQVYSKLKFESGVHRVQRVPQTEAMGRVHTSTATVAIMPEADEVDVVIDPKDIELKTARSGGAGGQNVNKVETAVDLIHKPTGIRIFCTEERSQLQNRERAFQLLRAKLYEIKLREQQESIRNQRKLQVGTGARSEKIRTYNYKDNRVTDHRLKMNFELTSFLMGDIESAVQSCSSMEQKELLEEMATSVGAVKSSHLSTRPSERNHPMDIVLKRVVINGQMHMKKSEDT</sequence>
<evidence type="ECO:0000313" key="5">
    <source>
        <dbReference type="EnsemblPlants" id="OPUNC11G18220.1"/>
    </source>
</evidence>
<feature type="coiled-coil region" evidence="3">
    <location>
        <begin position="124"/>
        <end position="151"/>
    </location>
</feature>
<dbReference type="Gene3D" id="3.30.160.20">
    <property type="match status" value="1"/>
</dbReference>
<dbReference type="GO" id="GO:0003747">
    <property type="term" value="F:translation release factor activity"/>
    <property type="evidence" value="ECO:0007669"/>
    <property type="project" value="EnsemblPlants"/>
</dbReference>
<dbReference type="InterPro" id="IPR045853">
    <property type="entry name" value="Pep_chain_release_fac_I_sf"/>
</dbReference>
<evidence type="ECO:0000259" key="4">
    <source>
        <dbReference type="PROSITE" id="PS00745"/>
    </source>
</evidence>
<reference evidence="5" key="1">
    <citation type="submission" date="2015-04" db="UniProtKB">
        <authorList>
            <consortium name="EnsemblPlants"/>
        </authorList>
    </citation>
    <scope>IDENTIFICATION</scope>
</reference>
<dbReference type="GO" id="GO:0010027">
    <property type="term" value="P:thylakoid membrane organization"/>
    <property type="evidence" value="ECO:0007669"/>
    <property type="project" value="EnsemblPlants"/>
</dbReference>
<dbReference type="Gramene" id="OPUNC11G18220.1">
    <property type="protein sequence ID" value="OPUNC11G18220.1"/>
    <property type="gene ID" value="OPUNC11G18220"/>
</dbReference>
<organism evidence="5">
    <name type="scientific">Oryza punctata</name>
    <name type="common">Red rice</name>
    <dbReference type="NCBI Taxonomy" id="4537"/>
    <lineage>
        <taxon>Eukaryota</taxon>
        <taxon>Viridiplantae</taxon>
        <taxon>Streptophyta</taxon>
        <taxon>Embryophyta</taxon>
        <taxon>Tracheophyta</taxon>
        <taxon>Spermatophyta</taxon>
        <taxon>Magnoliopsida</taxon>
        <taxon>Liliopsida</taxon>
        <taxon>Poales</taxon>
        <taxon>Poaceae</taxon>
        <taxon>BOP clade</taxon>
        <taxon>Oryzoideae</taxon>
        <taxon>Oryzeae</taxon>
        <taxon>Oryzinae</taxon>
        <taxon>Oryza</taxon>
    </lineage>
</organism>
<dbReference type="Gene3D" id="6.10.140.1950">
    <property type="match status" value="1"/>
</dbReference>
<protein>
    <recommendedName>
        <fullName evidence="4">Prokaryotic-type class I peptide chain release factors domain-containing protein</fullName>
    </recommendedName>
</protein>
<feature type="domain" description="Prokaryotic-type class I peptide chain release factors" evidence="4">
    <location>
        <begin position="254"/>
        <end position="270"/>
    </location>
</feature>
<evidence type="ECO:0000256" key="3">
    <source>
        <dbReference type="SAM" id="Coils"/>
    </source>
</evidence>
<keyword evidence="6" id="KW-1185">Reference proteome</keyword>
<accession>A0A0E0MHT9</accession>
<dbReference type="GO" id="GO:0009658">
    <property type="term" value="P:chloroplast organization"/>
    <property type="evidence" value="ECO:0007669"/>
    <property type="project" value="EnsemblPlants"/>
</dbReference>
<dbReference type="EnsemblPlants" id="OPUNC11G18220.1">
    <property type="protein sequence ID" value="OPUNC11G18220.1"/>
    <property type="gene ID" value="OPUNC11G18220"/>
</dbReference>
<dbReference type="SMART" id="SM00937">
    <property type="entry name" value="PCRF"/>
    <property type="match status" value="1"/>
</dbReference>
<dbReference type="InterPro" id="IPR005139">
    <property type="entry name" value="PCRF"/>
</dbReference>
<dbReference type="Proteomes" id="UP000026962">
    <property type="component" value="Chromosome 11"/>
</dbReference>
<dbReference type="Pfam" id="PF00472">
    <property type="entry name" value="RF-1"/>
    <property type="match status" value="1"/>
</dbReference>
<dbReference type="HOGENOM" id="CLU_036856_0_7_1"/>
<dbReference type="Gene3D" id="3.30.70.1660">
    <property type="match status" value="2"/>
</dbReference>
<dbReference type="PANTHER" id="PTHR43804:SF8">
    <property type="entry name" value="PEPTIDE CHAIN RELEASE FACTOR APG3, CHLOROPLASTIC"/>
    <property type="match status" value="1"/>
</dbReference>
<dbReference type="GO" id="GO:0009507">
    <property type="term" value="C:chloroplast"/>
    <property type="evidence" value="ECO:0007669"/>
    <property type="project" value="EnsemblPlants"/>
</dbReference>
<evidence type="ECO:0000256" key="1">
    <source>
        <dbReference type="ARBA" id="ARBA00010835"/>
    </source>
</evidence>
<dbReference type="eggNOG" id="KOG2726">
    <property type="taxonomic scope" value="Eukaryota"/>
</dbReference>
<comment type="similarity">
    <text evidence="1">Belongs to the prokaryotic/mitochondrial release factor family.</text>
</comment>
<dbReference type="FunFam" id="3.30.160.20:FF:000004">
    <property type="entry name" value="Peptide chain release factor 1"/>
    <property type="match status" value="1"/>
</dbReference>
<dbReference type="Pfam" id="PF03462">
    <property type="entry name" value="PCRF"/>
    <property type="match status" value="2"/>
</dbReference>
<keyword evidence="2" id="KW-0648">Protein biosynthesis</keyword>
<dbReference type="SUPFAM" id="SSF75620">
    <property type="entry name" value="Release factor"/>
    <property type="match status" value="1"/>
</dbReference>
<dbReference type="FunFam" id="3.30.70.1660:FF:000014">
    <property type="entry name" value="Peptide chain release factor 1"/>
    <property type="match status" value="1"/>
</dbReference>